<dbReference type="Proteomes" id="UP000325778">
    <property type="component" value="Chromosome"/>
</dbReference>
<dbReference type="InterPro" id="IPR046537">
    <property type="entry name" value="DUF6602"/>
</dbReference>
<dbReference type="CDD" id="cd21173">
    <property type="entry name" value="NucC-like"/>
    <property type="match status" value="1"/>
</dbReference>
<name>A0AB37CWK5_ACINO</name>
<accession>A0AB37CWK5</accession>
<evidence type="ECO:0000259" key="1">
    <source>
        <dbReference type="Pfam" id="PF20247"/>
    </source>
</evidence>
<evidence type="ECO:0000313" key="3">
    <source>
        <dbReference type="Proteomes" id="UP000325778"/>
    </source>
</evidence>
<evidence type="ECO:0000313" key="2">
    <source>
        <dbReference type="EMBL" id="QGA44130.1"/>
    </source>
</evidence>
<dbReference type="Pfam" id="PF20247">
    <property type="entry name" value="DUF6602"/>
    <property type="match status" value="1"/>
</dbReference>
<dbReference type="EMBL" id="CP045560">
    <property type="protein sequence ID" value="QGA44130.1"/>
    <property type="molecule type" value="Genomic_DNA"/>
</dbReference>
<organism evidence="2 3">
    <name type="scientific">Acinetobacter nosocomialis</name>
    <dbReference type="NCBI Taxonomy" id="106654"/>
    <lineage>
        <taxon>Bacteria</taxon>
        <taxon>Pseudomonadati</taxon>
        <taxon>Pseudomonadota</taxon>
        <taxon>Gammaproteobacteria</taxon>
        <taxon>Moraxellales</taxon>
        <taxon>Moraxellaceae</taxon>
        <taxon>Acinetobacter</taxon>
        <taxon>Acinetobacter calcoaceticus/baumannii complex</taxon>
    </lineage>
</organism>
<proteinExistence type="predicted"/>
<feature type="domain" description="DUF6602" evidence="1">
    <location>
        <begin position="40"/>
        <end position="137"/>
    </location>
</feature>
<reference evidence="2 3" key="1">
    <citation type="journal article" date="2021" name="MSphere">
        <title>Complete Genome Sequencing of Acinetobacter baumannii AC1633 and Acinetobacter nosocomialis AC1530 Unveils a Large Multidrug-Resistant Plasmid Encoding the NDM-1 and OXA-58 Carbapenemases.</title>
        <authorList>
            <person name="Alattraqchi A.G."/>
            <person name="Mohd Rani F."/>
            <person name="A. Rahman N.I."/>
            <person name="Ismail S."/>
            <person name="Cleary D.W."/>
            <person name="Clarke S.C."/>
            <person name="Yeo C.C."/>
        </authorList>
    </citation>
    <scope>NUCLEOTIDE SEQUENCE [LARGE SCALE GENOMIC DNA]</scope>
    <source>
        <strain evidence="2 3">AC1530</strain>
    </source>
</reference>
<dbReference type="AlphaFoldDB" id="A0AB37CWK5"/>
<sequence length="316" mass="36662">MSSNSSNQINKLFRAKIENFKTSFINNSRNLYTKDKDEGLIHPSEFGLYREELVKEYLKNILPDRMEIGSGFVVTANGLISTQCDIIIYDKTVTPLIKNEKNQRFFPIESVVAIGEVKSKLTLSDLKDALLKLAKSKGLRDVLYSPAYVYSIRNKKSTDDYKPENDEFDQIVTFLICEKFLFPIEDTPLTNIIRCYGDSSPHRPFCHRHNMVLSIEDGLLTYVLDGYTIYPFPSKLTSVFKFDEKNNITEESKKVERLNYRFIKPINKESIEHIRHFTSILHTALISVSVLFPDLARYIPDEEDVQMFDCVQNYKF</sequence>
<dbReference type="RefSeq" id="WP_002050203.1">
    <property type="nucleotide sequence ID" value="NZ_CP045560.1"/>
</dbReference>
<gene>
    <name evidence="2" type="ORF">GD578_09885</name>
</gene>
<protein>
    <recommendedName>
        <fullName evidence="1">DUF6602 domain-containing protein</fullName>
    </recommendedName>
</protein>